<sequence length="121" mass="14376">MLPQIFYTCLFLAGWYFIHLGFTNPQINIQMYRNNTYVIRGDQIAKFEMCLPNKQLNCTLSAFHDMNNFDILIYRHYSGYYDVFNRTIRYGHSLTDKFYSGDMIKHIGNCRDSLLIDCETV</sequence>
<keyword evidence="1" id="KW-1133">Transmembrane helix</keyword>
<feature type="transmembrane region" description="Helical" evidence="1">
    <location>
        <begin position="5"/>
        <end position="22"/>
    </location>
</feature>
<protein>
    <submittedName>
        <fullName evidence="2">Uncharacterized protein</fullName>
    </submittedName>
</protein>
<name>A0A1V0SKU4_9VIRU</name>
<evidence type="ECO:0000313" key="2">
    <source>
        <dbReference type="EMBL" id="ARF12347.1"/>
    </source>
</evidence>
<proteinExistence type="predicted"/>
<accession>A0A1V0SKU4</accession>
<organism evidence="2">
    <name type="scientific">Klosneuvirus KNV1</name>
    <dbReference type="NCBI Taxonomy" id="1977640"/>
    <lineage>
        <taxon>Viruses</taxon>
        <taxon>Varidnaviria</taxon>
        <taxon>Bamfordvirae</taxon>
        <taxon>Nucleocytoviricota</taxon>
        <taxon>Megaviricetes</taxon>
        <taxon>Imitervirales</taxon>
        <taxon>Mimiviridae</taxon>
        <taxon>Klosneuvirinae</taxon>
        <taxon>Klosneuvirus</taxon>
    </lineage>
</organism>
<gene>
    <name evidence="2" type="ORF">Klosneuvirus_5_17</name>
</gene>
<keyword evidence="1" id="KW-0812">Transmembrane</keyword>
<evidence type="ECO:0000256" key="1">
    <source>
        <dbReference type="SAM" id="Phobius"/>
    </source>
</evidence>
<dbReference type="EMBL" id="KY684112">
    <property type="protein sequence ID" value="ARF12347.1"/>
    <property type="molecule type" value="Genomic_DNA"/>
</dbReference>
<keyword evidence="1" id="KW-0472">Membrane</keyword>
<reference evidence="2" key="1">
    <citation type="journal article" date="2017" name="Science">
        <title>Giant viruses with an expanded complement of translation system components.</title>
        <authorList>
            <person name="Schulz F."/>
            <person name="Yutin N."/>
            <person name="Ivanova N.N."/>
            <person name="Ortega D.R."/>
            <person name="Lee T.K."/>
            <person name="Vierheilig J."/>
            <person name="Daims H."/>
            <person name="Horn M."/>
            <person name="Wagner M."/>
            <person name="Jensen G.J."/>
            <person name="Kyrpides N.C."/>
            <person name="Koonin E.V."/>
            <person name="Woyke T."/>
        </authorList>
    </citation>
    <scope>NUCLEOTIDE SEQUENCE</scope>
    <source>
        <strain evidence="2">KNV1</strain>
    </source>
</reference>